<organism evidence="11 12">
    <name type="scientific">Tieghemiomyces parasiticus</name>
    <dbReference type="NCBI Taxonomy" id="78921"/>
    <lineage>
        <taxon>Eukaryota</taxon>
        <taxon>Fungi</taxon>
        <taxon>Fungi incertae sedis</taxon>
        <taxon>Zoopagomycota</taxon>
        <taxon>Kickxellomycotina</taxon>
        <taxon>Dimargaritomycetes</taxon>
        <taxon>Dimargaritales</taxon>
        <taxon>Dimargaritaceae</taxon>
        <taxon>Tieghemiomyces</taxon>
    </lineage>
</organism>
<comment type="cofactor">
    <cofactor evidence="2 10">
        <name>pyridoxal 5'-phosphate</name>
        <dbReference type="ChEBI" id="CHEBI:597326"/>
    </cofactor>
</comment>
<evidence type="ECO:0000256" key="2">
    <source>
        <dbReference type="ARBA" id="ARBA00001933"/>
    </source>
</evidence>
<dbReference type="FunFam" id="3.40.50.2000:FF:000003">
    <property type="entry name" value="Alpha-1,4 glucan phosphorylase"/>
    <property type="match status" value="1"/>
</dbReference>
<accession>A0A9W7ZJF6</accession>
<dbReference type="CDD" id="cd04300">
    <property type="entry name" value="GT35_Glycogen_Phosphorylase"/>
    <property type="match status" value="1"/>
</dbReference>
<name>A0A9W7ZJF6_9FUNG</name>
<dbReference type="InterPro" id="IPR000811">
    <property type="entry name" value="Glyco_trans_35"/>
</dbReference>
<comment type="catalytic activity">
    <reaction evidence="1 10">
        <text>[(1-&gt;4)-alpha-D-glucosyl](n) + phosphate = [(1-&gt;4)-alpha-D-glucosyl](n-1) + alpha-D-glucose 1-phosphate</text>
        <dbReference type="Rhea" id="RHEA:41732"/>
        <dbReference type="Rhea" id="RHEA-COMP:9584"/>
        <dbReference type="Rhea" id="RHEA-COMP:9586"/>
        <dbReference type="ChEBI" id="CHEBI:15444"/>
        <dbReference type="ChEBI" id="CHEBI:43474"/>
        <dbReference type="ChEBI" id="CHEBI:58601"/>
        <dbReference type="EC" id="2.4.1.1"/>
    </reaction>
</comment>
<protein>
    <recommendedName>
        <fullName evidence="10">Alpha-1,4 glucan phosphorylase</fullName>
        <ecNumber evidence="10">2.4.1.1</ecNumber>
    </recommendedName>
</protein>
<dbReference type="Proteomes" id="UP001150569">
    <property type="component" value="Unassembled WGS sequence"/>
</dbReference>
<dbReference type="SUPFAM" id="SSF53756">
    <property type="entry name" value="UDP-Glycosyltransferase/glycogen phosphorylase"/>
    <property type="match status" value="1"/>
</dbReference>
<dbReference type="PANTHER" id="PTHR11468:SF3">
    <property type="entry name" value="GLYCOGEN PHOSPHORYLASE, LIVER FORM"/>
    <property type="match status" value="1"/>
</dbReference>
<evidence type="ECO:0000256" key="8">
    <source>
        <dbReference type="ARBA" id="ARBA00023277"/>
    </source>
</evidence>
<dbReference type="InterPro" id="IPR035090">
    <property type="entry name" value="Pyridoxal_P_attach_site"/>
</dbReference>
<sequence length="871" mass="98126">MGTYTPSSAAAAAVTKAPAGPGNMTFPGLVRHNSLEGGVAKTKIASLMEDFDRQEEPADVGTVQKAIIRHLSTTLVKIPRDVDSLATYLASAYSVRDRLIQKWNETQEYHERHQVKRVYYMSMEFLLGRSLDNALLALGLKKVYSDTLNGLGFNMESCLEEELNAGLGNGGLGRLAACYVDSLATMDYPGWGYGLRYEYGMFKQKIVDGFQTEVPDNWLADPNPWELPRPEITYKVRFYGHVSSARDAQDVERHKWDGGQVFEAMAYDVPVPGYGTNNVTNIRLWSCKKSELFDLTAFNDGNYDAAMAAKLQAENLTAVLYPNDNHMVGKELRLKQEFLFASATLQDIIFRFKKTTRPWVDFPDLVAIQLNDTHPTLGVPELQRLLVDEEGLSWDEAWDIVNRTFSFTNHTVLPEAMERWPVTMLEKILPRHMSIIYDINLFFLQKVEKKFPNDRDLLRRISAIEEGSPQQVRMAFLACIASHTVNGVAEIHSEIIKKTIFRDFIPYFGAGKFVNKTNGIAPRRWLHQANPQLSELITEVVGDKSWIKDLRKLKVLEDRIGDAEFEERWVAIKHANKQRLADYIERVCDIKVNPDAVFDVQVKRIHEYKRQFMNILAVIHRYNQLKAMPEARRQKELPKVMIFSGKAASGYYIAKLIIKLINSVAAVVNADSAIGDLLKVVFIPDYNVSVAEVIIPASDVSQHISTAGTEASGTSNMKFVLNGGLILGTVDGANVEICEEIGEDNIFNFGCLADEVEDFRHTQRYRPSSLHPALKTVLGTIESGTFGDPGVFAPLLETLRSGGDVYLVSIDFPSYLEAIKSVDRAYRDRPKWVARSIRCTANLAKFSSDRAIHEYAEQIWNIKQCPVPSKV</sequence>
<keyword evidence="8 10" id="KW-0119">Carbohydrate metabolism</keyword>
<dbReference type="PANTHER" id="PTHR11468">
    <property type="entry name" value="GLYCOGEN PHOSPHORYLASE"/>
    <property type="match status" value="1"/>
</dbReference>
<dbReference type="GO" id="GO:0030170">
    <property type="term" value="F:pyridoxal phosphate binding"/>
    <property type="evidence" value="ECO:0007669"/>
    <property type="project" value="InterPro"/>
</dbReference>
<keyword evidence="4" id="KW-0021">Allosteric enzyme</keyword>
<dbReference type="OrthoDB" id="9215500at2759"/>
<gene>
    <name evidence="11" type="primary">GPH1_2</name>
    <name evidence="11" type="ORF">IWQ60_011071</name>
</gene>
<dbReference type="EC" id="2.4.1.1" evidence="10"/>
<dbReference type="NCBIfam" id="TIGR02093">
    <property type="entry name" value="P_ylase"/>
    <property type="match status" value="1"/>
</dbReference>
<comment type="function">
    <text evidence="10">Allosteric enzyme that catalyzes the rate-limiting step in glycogen catabolism, the phosphorolytic cleavage of glycogen to produce glucose-1-phosphate, and plays a central role in maintaining cellular and organismal glucose homeostasis.</text>
</comment>
<dbReference type="InterPro" id="IPR011833">
    <property type="entry name" value="Glycg_phsphrylas"/>
</dbReference>
<keyword evidence="7 9" id="KW-0663">Pyridoxal phosphate</keyword>
<evidence type="ECO:0000313" key="11">
    <source>
        <dbReference type="EMBL" id="KAJ1909616.1"/>
    </source>
</evidence>
<comment type="similarity">
    <text evidence="3 10">Belongs to the glycogen phosphorylase family.</text>
</comment>
<evidence type="ECO:0000256" key="4">
    <source>
        <dbReference type="ARBA" id="ARBA00022533"/>
    </source>
</evidence>
<dbReference type="AlphaFoldDB" id="A0A9W7ZJF6"/>
<evidence type="ECO:0000256" key="1">
    <source>
        <dbReference type="ARBA" id="ARBA00001275"/>
    </source>
</evidence>
<keyword evidence="12" id="KW-1185">Reference proteome</keyword>
<proteinExistence type="inferred from homology"/>
<evidence type="ECO:0000256" key="10">
    <source>
        <dbReference type="RuleBase" id="RU000587"/>
    </source>
</evidence>
<dbReference type="GO" id="GO:0005980">
    <property type="term" value="P:glycogen catabolic process"/>
    <property type="evidence" value="ECO:0007669"/>
    <property type="project" value="TreeGrafter"/>
</dbReference>
<dbReference type="GO" id="GO:0005737">
    <property type="term" value="C:cytoplasm"/>
    <property type="evidence" value="ECO:0007669"/>
    <property type="project" value="TreeGrafter"/>
</dbReference>
<feature type="modified residue" description="N6-(pyridoxal phosphate)lysine" evidence="9">
    <location>
        <position position="718"/>
    </location>
</feature>
<dbReference type="FunFam" id="3.40.50.2000:FF:000002">
    <property type="entry name" value="Alpha-1,4 glucan phosphorylase"/>
    <property type="match status" value="1"/>
</dbReference>
<comment type="caution">
    <text evidence="11">The sequence shown here is derived from an EMBL/GenBank/DDBJ whole genome shotgun (WGS) entry which is preliminary data.</text>
</comment>
<reference evidence="11" key="1">
    <citation type="submission" date="2022-07" db="EMBL/GenBank/DDBJ databases">
        <title>Phylogenomic reconstructions and comparative analyses of Kickxellomycotina fungi.</title>
        <authorList>
            <person name="Reynolds N.K."/>
            <person name="Stajich J.E."/>
            <person name="Barry K."/>
            <person name="Grigoriev I.V."/>
            <person name="Crous P."/>
            <person name="Smith M.E."/>
        </authorList>
    </citation>
    <scope>NUCLEOTIDE SEQUENCE</scope>
    <source>
        <strain evidence="11">RSA 861</strain>
    </source>
</reference>
<keyword evidence="6 10" id="KW-0808">Transferase</keyword>
<dbReference type="Gene3D" id="3.40.50.2000">
    <property type="entry name" value="Glycogen Phosphorylase B"/>
    <property type="match status" value="2"/>
</dbReference>
<dbReference type="EMBL" id="JANBPT010001172">
    <property type="protein sequence ID" value="KAJ1909616.1"/>
    <property type="molecule type" value="Genomic_DNA"/>
</dbReference>
<dbReference type="GO" id="GO:0008184">
    <property type="term" value="F:glycogen phosphorylase activity"/>
    <property type="evidence" value="ECO:0007669"/>
    <property type="project" value="InterPro"/>
</dbReference>
<dbReference type="PROSITE" id="PS00102">
    <property type="entry name" value="PHOSPHORYLASE"/>
    <property type="match status" value="1"/>
</dbReference>
<evidence type="ECO:0000256" key="3">
    <source>
        <dbReference type="ARBA" id="ARBA00006047"/>
    </source>
</evidence>
<dbReference type="Pfam" id="PF00343">
    <property type="entry name" value="Phosphorylase"/>
    <property type="match status" value="1"/>
</dbReference>
<evidence type="ECO:0000256" key="7">
    <source>
        <dbReference type="ARBA" id="ARBA00022898"/>
    </source>
</evidence>
<dbReference type="PIRSF" id="PIRSF000460">
    <property type="entry name" value="Pprylas_GlgP"/>
    <property type="match status" value="1"/>
</dbReference>
<evidence type="ECO:0000256" key="6">
    <source>
        <dbReference type="ARBA" id="ARBA00022679"/>
    </source>
</evidence>
<evidence type="ECO:0000256" key="5">
    <source>
        <dbReference type="ARBA" id="ARBA00022676"/>
    </source>
</evidence>
<evidence type="ECO:0000256" key="9">
    <source>
        <dbReference type="PIRSR" id="PIRSR000460-1"/>
    </source>
</evidence>
<evidence type="ECO:0000313" key="12">
    <source>
        <dbReference type="Proteomes" id="UP001150569"/>
    </source>
</evidence>
<keyword evidence="5 10" id="KW-0328">Glycosyltransferase</keyword>